<comment type="caution">
    <text evidence="1">The sequence shown here is derived from an EMBL/GenBank/DDBJ whole genome shotgun (WGS) entry which is preliminary data.</text>
</comment>
<evidence type="ECO:0000313" key="1">
    <source>
        <dbReference type="EMBL" id="KAK3894715.1"/>
    </source>
</evidence>
<name>A0AAE1L5X4_PETCI</name>
<protein>
    <submittedName>
        <fullName evidence="1">Uncharacterized protein</fullName>
    </submittedName>
</protein>
<evidence type="ECO:0000313" key="2">
    <source>
        <dbReference type="Proteomes" id="UP001286313"/>
    </source>
</evidence>
<gene>
    <name evidence="1" type="ORF">Pcinc_001526</name>
</gene>
<sequence>MGAAVEMNQRSRVLLDILQEKEKCYLIFLSDGVTLNINLKEIAELRSTLSIGVFQVDDFGHDANLTQSKLSKLVAHARQVG</sequence>
<keyword evidence="2" id="KW-1185">Reference proteome</keyword>
<proteinExistence type="predicted"/>
<dbReference type="Proteomes" id="UP001286313">
    <property type="component" value="Unassembled WGS sequence"/>
</dbReference>
<reference evidence="1" key="1">
    <citation type="submission" date="2023-10" db="EMBL/GenBank/DDBJ databases">
        <title>Genome assemblies of two species of porcelain crab, Petrolisthes cinctipes and Petrolisthes manimaculis (Anomura: Porcellanidae).</title>
        <authorList>
            <person name="Angst P."/>
        </authorList>
    </citation>
    <scope>NUCLEOTIDE SEQUENCE</scope>
    <source>
        <strain evidence="1">PB745_01</strain>
        <tissue evidence="1">Gill</tissue>
    </source>
</reference>
<dbReference type="AlphaFoldDB" id="A0AAE1L5X4"/>
<organism evidence="1 2">
    <name type="scientific">Petrolisthes cinctipes</name>
    <name type="common">Flat porcelain crab</name>
    <dbReference type="NCBI Taxonomy" id="88211"/>
    <lineage>
        <taxon>Eukaryota</taxon>
        <taxon>Metazoa</taxon>
        <taxon>Ecdysozoa</taxon>
        <taxon>Arthropoda</taxon>
        <taxon>Crustacea</taxon>
        <taxon>Multicrustacea</taxon>
        <taxon>Malacostraca</taxon>
        <taxon>Eumalacostraca</taxon>
        <taxon>Eucarida</taxon>
        <taxon>Decapoda</taxon>
        <taxon>Pleocyemata</taxon>
        <taxon>Anomura</taxon>
        <taxon>Galatheoidea</taxon>
        <taxon>Porcellanidae</taxon>
        <taxon>Petrolisthes</taxon>
    </lineage>
</organism>
<dbReference type="EMBL" id="JAWQEG010000094">
    <property type="protein sequence ID" value="KAK3894715.1"/>
    <property type="molecule type" value="Genomic_DNA"/>
</dbReference>
<accession>A0AAE1L5X4</accession>